<accession>A0ABR7Y647</accession>
<keyword evidence="4" id="KW-1185">Reference proteome</keyword>
<dbReference type="Proteomes" id="UP000606494">
    <property type="component" value="Unassembled WGS sequence"/>
</dbReference>
<dbReference type="InterPro" id="IPR009362">
    <property type="entry name" value="YhcG_C"/>
</dbReference>
<sequence length="382" mass="44001">METDKPYIELLTELKTKIRQAQHRAALSLNTEMLVLYWSMGNDISTKIKEAGWGAKVIDQLSKDLRSEFPDSKGFSIRNLKYMRAFADAYPDFLHEDLSKSEKAIVQPAVEQLENTDNQKDNFVQEGLAQIKKDSSPIVQGKLAQLSWYHHITLLDKVKDKETRFFYIQKTIENSWTRDVMVFQIESRLHKRQGQAITNFEHTLPKSQSDLAKQMLKNPYVFDIMGIAEDIKELELEKALIKEIRKLMLELGKGFAYVGNQYHLQVGNEDFYLDLLFYNFHLHSFVVFELKIGDFKPEYAGKLNFYVNAIDEQIKSERDNPTIGVLLCKTPNETVIKYSLKGINSPLGVADYQLPKKLKSDMPTIEELESAIEKSKDANSDA</sequence>
<reference evidence="3 4" key="1">
    <citation type="submission" date="2020-08" db="EMBL/GenBank/DDBJ databases">
        <title>Sphingobacterium sp. DN00404 isolated from aquaculture water.</title>
        <authorList>
            <person name="Zhang M."/>
        </authorList>
    </citation>
    <scope>NUCLEOTIDE SEQUENCE [LARGE SCALE GENOMIC DNA]</scope>
    <source>
        <strain evidence="3 4">KCTC 32294</strain>
    </source>
</reference>
<dbReference type="InterPro" id="IPR041527">
    <property type="entry name" value="YhcG_N"/>
</dbReference>
<dbReference type="InterPro" id="IPR053148">
    <property type="entry name" value="PD-DEXK-like_domain"/>
</dbReference>
<name>A0ABR7Y647_9SPHI</name>
<dbReference type="PANTHER" id="PTHR30547">
    <property type="entry name" value="UNCHARACTERIZED PROTEIN YHCG-RELATED"/>
    <property type="match status" value="1"/>
</dbReference>
<feature type="domain" description="YhcG PDDEXK nuclease" evidence="1">
    <location>
        <begin position="213"/>
        <end position="359"/>
    </location>
</feature>
<proteinExistence type="predicted"/>
<feature type="domain" description="YhcG N-terminal" evidence="2">
    <location>
        <begin position="135"/>
        <end position="192"/>
    </location>
</feature>
<evidence type="ECO:0000259" key="2">
    <source>
        <dbReference type="Pfam" id="PF17761"/>
    </source>
</evidence>
<dbReference type="EMBL" id="JACNYK010000003">
    <property type="protein sequence ID" value="MBD1426733.1"/>
    <property type="molecule type" value="Genomic_DNA"/>
</dbReference>
<organism evidence="3 4">
    <name type="scientific">Sphingobacterium arenae</name>
    <dbReference type="NCBI Taxonomy" id="1280598"/>
    <lineage>
        <taxon>Bacteria</taxon>
        <taxon>Pseudomonadati</taxon>
        <taxon>Bacteroidota</taxon>
        <taxon>Sphingobacteriia</taxon>
        <taxon>Sphingobacteriales</taxon>
        <taxon>Sphingobacteriaceae</taxon>
        <taxon>Sphingobacterium</taxon>
    </lineage>
</organism>
<protein>
    <submittedName>
        <fullName evidence="3">DUF1016 domain-containing protein</fullName>
    </submittedName>
</protein>
<evidence type="ECO:0000313" key="4">
    <source>
        <dbReference type="Proteomes" id="UP000606494"/>
    </source>
</evidence>
<dbReference type="RefSeq" id="WP_190309867.1">
    <property type="nucleotide sequence ID" value="NZ_JACNYK010000003.1"/>
</dbReference>
<dbReference type="PANTHER" id="PTHR30547:SF0">
    <property type="entry name" value="BLR8175 PROTEIN"/>
    <property type="match status" value="1"/>
</dbReference>
<dbReference type="Pfam" id="PF17761">
    <property type="entry name" value="DUF1016_N"/>
    <property type="match status" value="2"/>
</dbReference>
<evidence type="ECO:0000259" key="1">
    <source>
        <dbReference type="Pfam" id="PF06250"/>
    </source>
</evidence>
<dbReference type="InterPro" id="IPR011856">
    <property type="entry name" value="tRNA_endonuc-like_dom_sf"/>
</dbReference>
<evidence type="ECO:0000313" key="3">
    <source>
        <dbReference type="EMBL" id="MBD1426733.1"/>
    </source>
</evidence>
<comment type="caution">
    <text evidence="3">The sequence shown here is derived from an EMBL/GenBank/DDBJ whole genome shotgun (WGS) entry which is preliminary data.</text>
</comment>
<dbReference type="Gene3D" id="3.40.1350.10">
    <property type="match status" value="1"/>
</dbReference>
<feature type="domain" description="YhcG N-terminal" evidence="2">
    <location>
        <begin position="13"/>
        <end position="92"/>
    </location>
</feature>
<dbReference type="Pfam" id="PF06250">
    <property type="entry name" value="YhcG_C"/>
    <property type="match status" value="1"/>
</dbReference>
<gene>
    <name evidence="3" type="ORF">H8B17_14180</name>
</gene>